<feature type="compositionally biased region" description="Polar residues" evidence="1">
    <location>
        <begin position="219"/>
        <end position="228"/>
    </location>
</feature>
<evidence type="ECO:0000313" key="2">
    <source>
        <dbReference type="EMBL" id="KAK3309259.1"/>
    </source>
</evidence>
<feature type="compositionally biased region" description="Low complexity" evidence="1">
    <location>
        <begin position="466"/>
        <end position="480"/>
    </location>
</feature>
<evidence type="ECO:0000313" key="3">
    <source>
        <dbReference type="Proteomes" id="UP001273166"/>
    </source>
</evidence>
<feature type="compositionally biased region" description="Pro residues" evidence="1">
    <location>
        <begin position="178"/>
        <end position="187"/>
    </location>
</feature>
<feature type="compositionally biased region" description="Polar residues" evidence="1">
    <location>
        <begin position="345"/>
        <end position="374"/>
    </location>
</feature>
<feature type="region of interest" description="Disordered" evidence="1">
    <location>
        <begin position="333"/>
        <end position="419"/>
    </location>
</feature>
<feature type="compositionally biased region" description="Low complexity" evidence="1">
    <location>
        <begin position="155"/>
        <end position="165"/>
    </location>
</feature>
<accession>A0AAJ0M561</accession>
<evidence type="ECO:0000256" key="1">
    <source>
        <dbReference type="SAM" id="MobiDB-lite"/>
    </source>
</evidence>
<comment type="caution">
    <text evidence="2">The sequence shown here is derived from an EMBL/GenBank/DDBJ whole genome shotgun (WGS) entry which is preliminary data.</text>
</comment>
<dbReference type="Proteomes" id="UP001273166">
    <property type="component" value="Unassembled WGS sequence"/>
</dbReference>
<name>A0AAJ0M561_9PEZI</name>
<feature type="compositionally biased region" description="Acidic residues" evidence="1">
    <location>
        <begin position="517"/>
        <end position="528"/>
    </location>
</feature>
<dbReference type="EMBL" id="JAUDZG010000002">
    <property type="protein sequence ID" value="KAK3309259.1"/>
    <property type="molecule type" value="Genomic_DNA"/>
</dbReference>
<proteinExistence type="predicted"/>
<organism evidence="2 3">
    <name type="scientific">Chaetomium strumarium</name>
    <dbReference type="NCBI Taxonomy" id="1170767"/>
    <lineage>
        <taxon>Eukaryota</taxon>
        <taxon>Fungi</taxon>
        <taxon>Dikarya</taxon>
        <taxon>Ascomycota</taxon>
        <taxon>Pezizomycotina</taxon>
        <taxon>Sordariomycetes</taxon>
        <taxon>Sordariomycetidae</taxon>
        <taxon>Sordariales</taxon>
        <taxon>Chaetomiaceae</taxon>
        <taxon>Chaetomium</taxon>
    </lineage>
</organism>
<feature type="region of interest" description="Disordered" evidence="1">
    <location>
        <begin position="1"/>
        <end position="27"/>
    </location>
</feature>
<protein>
    <submittedName>
        <fullName evidence="2">Uncharacterized protein</fullName>
    </submittedName>
</protein>
<reference evidence="2" key="2">
    <citation type="submission" date="2023-06" db="EMBL/GenBank/DDBJ databases">
        <authorList>
            <consortium name="Lawrence Berkeley National Laboratory"/>
            <person name="Mondo S.J."/>
            <person name="Hensen N."/>
            <person name="Bonometti L."/>
            <person name="Westerberg I."/>
            <person name="Brannstrom I.O."/>
            <person name="Guillou S."/>
            <person name="Cros-Aarteil S."/>
            <person name="Calhoun S."/>
            <person name="Haridas S."/>
            <person name="Kuo A."/>
            <person name="Pangilinan J."/>
            <person name="Riley R."/>
            <person name="Labutti K."/>
            <person name="Andreopoulos B."/>
            <person name="Lipzen A."/>
            <person name="Chen C."/>
            <person name="Yanf M."/>
            <person name="Daum C."/>
            <person name="Ng V."/>
            <person name="Clum A."/>
            <person name="Steindorff A."/>
            <person name="Ohm R."/>
            <person name="Martin F."/>
            <person name="Silar P."/>
            <person name="Natvig D."/>
            <person name="Lalanne C."/>
            <person name="Gautier V."/>
            <person name="Ament-Velasquez S.L."/>
            <person name="Kruys A."/>
            <person name="Hutchinson M.I."/>
            <person name="Powell A.J."/>
            <person name="Barry K."/>
            <person name="Miller A.N."/>
            <person name="Grigoriev I.V."/>
            <person name="Debuchy R."/>
            <person name="Gladieux P."/>
            <person name="Thoren M.H."/>
            <person name="Johannesson H."/>
        </authorList>
    </citation>
    <scope>NUCLEOTIDE SEQUENCE</scope>
    <source>
        <strain evidence="2">CBS 333.67</strain>
    </source>
</reference>
<feature type="compositionally biased region" description="Polar residues" evidence="1">
    <location>
        <begin position="439"/>
        <end position="451"/>
    </location>
</feature>
<keyword evidence="3" id="KW-1185">Reference proteome</keyword>
<reference evidence="2" key="1">
    <citation type="journal article" date="2023" name="Mol. Phylogenet. Evol.">
        <title>Genome-scale phylogeny and comparative genomics of the fungal order Sordariales.</title>
        <authorList>
            <person name="Hensen N."/>
            <person name="Bonometti L."/>
            <person name="Westerberg I."/>
            <person name="Brannstrom I.O."/>
            <person name="Guillou S."/>
            <person name="Cros-Aarteil S."/>
            <person name="Calhoun S."/>
            <person name="Haridas S."/>
            <person name="Kuo A."/>
            <person name="Mondo S."/>
            <person name="Pangilinan J."/>
            <person name="Riley R."/>
            <person name="LaButti K."/>
            <person name="Andreopoulos B."/>
            <person name="Lipzen A."/>
            <person name="Chen C."/>
            <person name="Yan M."/>
            <person name="Daum C."/>
            <person name="Ng V."/>
            <person name="Clum A."/>
            <person name="Steindorff A."/>
            <person name="Ohm R.A."/>
            <person name="Martin F."/>
            <person name="Silar P."/>
            <person name="Natvig D.O."/>
            <person name="Lalanne C."/>
            <person name="Gautier V."/>
            <person name="Ament-Velasquez S.L."/>
            <person name="Kruys A."/>
            <person name="Hutchinson M.I."/>
            <person name="Powell A.J."/>
            <person name="Barry K."/>
            <person name="Miller A.N."/>
            <person name="Grigoriev I.V."/>
            <person name="Debuchy R."/>
            <person name="Gladieux P."/>
            <person name="Hiltunen Thoren M."/>
            <person name="Johannesson H."/>
        </authorList>
    </citation>
    <scope>NUCLEOTIDE SEQUENCE</scope>
    <source>
        <strain evidence="2">CBS 333.67</strain>
    </source>
</reference>
<dbReference type="AlphaFoldDB" id="A0AAJ0M561"/>
<dbReference type="RefSeq" id="XP_062725039.1">
    <property type="nucleotide sequence ID" value="XM_062861804.1"/>
</dbReference>
<feature type="region of interest" description="Disordered" evidence="1">
    <location>
        <begin position="433"/>
        <end position="556"/>
    </location>
</feature>
<dbReference type="GeneID" id="87880633"/>
<sequence>MRRHRSSSPPRFRYIGREPSGRPAPVPSLLKPPQLHRNNYLQPKNMDMLPDLGSWLLRSVARRDHFTNNPVLNVERLNSLPRPLQDAHKELLIGAVLTMSSSLSLALGMLQELFPQEISQDRLGEVLCPTLGHLLASLQSTLTSFDWKPPPPTPGLSGPPSTNSPERIVPSNAKRKPPPPGPEPPRPATAVEERLIRPLGWPNNRPAIAPSVLRPPTRPATSHAESQRSPPPSQPDASGDPARQPQMKEADVQGKPETQLVQALHAEMRVQAAIQVAIESLEFAESQLKVVKEVNQLHGGNFDALQKNFYSGYNRLLLKALELQRRELGLQQDRDSLLPAPGPSLQRTSRPPTANGYSAVQKSLQRQPSVTFDDTLSPPTPRPTGMARDGDPQRRPLGRRNTIPGIRPEDSRTGSPRPILKRRLSLAEELAMVGEDSESGYQDETSEMEQTSASESEEDESDANISNGRGTTTPTTSSTRVSERRGVTRTGWTGSADESEEYSTNAESAGEERSENASDDDDDDDDEGDKTLDAFDMDSSSGNTATSRTRRQRRRV</sequence>
<gene>
    <name evidence="2" type="ORF">B0T15DRAFT_135694</name>
</gene>
<feature type="compositionally biased region" description="Polar residues" evidence="1">
    <location>
        <begin position="538"/>
        <end position="547"/>
    </location>
</feature>
<feature type="region of interest" description="Disordered" evidence="1">
    <location>
        <begin position="145"/>
        <end position="254"/>
    </location>
</feature>